<evidence type="ECO:0000313" key="3">
    <source>
        <dbReference type="Proteomes" id="UP000092460"/>
    </source>
</evidence>
<dbReference type="VEuPathDB" id="VectorBase:GPPI040768"/>
<dbReference type="Gene3D" id="3.40.50.150">
    <property type="entry name" value="Vaccinia Virus protein VP39"/>
    <property type="match status" value="1"/>
</dbReference>
<dbReference type="STRING" id="67801.A0A1B0BUB5"/>
<name>A0A1B0BUB5_9MUSC</name>
<dbReference type="GO" id="GO:0008168">
    <property type="term" value="F:methyltransferase activity"/>
    <property type="evidence" value="ECO:0007669"/>
    <property type="project" value="InterPro"/>
</dbReference>
<dbReference type="AlphaFoldDB" id="A0A1B0BUB5"/>
<reference evidence="3" key="1">
    <citation type="submission" date="2015-01" db="EMBL/GenBank/DDBJ databases">
        <authorList>
            <person name="Aksoy S."/>
            <person name="Warren W."/>
            <person name="Wilson R.K."/>
        </authorList>
    </citation>
    <scope>NUCLEOTIDE SEQUENCE [LARGE SCALE GENOMIC DNA]</scope>
    <source>
        <strain evidence="3">IAEA</strain>
    </source>
</reference>
<accession>A0A1B0BUB5</accession>
<proteinExistence type="predicted"/>
<dbReference type="Pfam" id="PF01728">
    <property type="entry name" value="FtsJ"/>
    <property type="match status" value="1"/>
</dbReference>
<feature type="domain" description="Ribosomal RNA methyltransferase FtsJ" evidence="1">
    <location>
        <begin position="29"/>
        <end position="89"/>
    </location>
</feature>
<evidence type="ECO:0000259" key="1">
    <source>
        <dbReference type="Pfam" id="PF01728"/>
    </source>
</evidence>
<evidence type="ECO:0000313" key="2">
    <source>
        <dbReference type="EnsemblMetazoa" id="GPPI040768-PA"/>
    </source>
</evidence>
<organism evidence="2 3">
    <name type="scientific">Glossina palpalis gambiensis</name>
    <dbReference type="NCBI Taxonomy" id="67801"/>
    <lineage>
        <taxon>Eukaryota</taxon>
        <taxon>Metazoa</taxon>
        <taxon>Ecdysozoa</taxon>
        <taxon>Arthropoda</taxon>
        <taxon>Hexapoda</taxon>
        <taxon>Insecta</taxon>
        <taxon>Pterygota</taxon>
        <taxon>Neoptera</taxon>
        <taxon>Endopterygota</taxon>
        <taxon>Diptera</taxon>
        <taxon>Brachycera</taxon>
        <taxon>Muscomorpha</taxon>
        <taxon>Hippoboscoidea</taxon>
        <taxon>Glossinidae</taxon>
        <taxon>Glossina</taxon>
    </lineage>
</organism>
<reference evidence="2" key="2">
    <citation type="submission" date="2020-05" db="UniProtKB">
        <authorList>
            <consortium name="EnsemblMetazoa"/>
        </authorList>
    </citation>
    <scope>IDENTIFICATION</scope>
    <source>
        <strain evidence="2">IAEA</strain>
    </source>
</reference>
<sequence length="217" mass="24021">MAGKCLRKHTEWVVMPNDKSSSYYIKKKCDCGAAPGSWTQVAAERDANGKIANKPLGAIFNIDLLHMLPVTGAAILRGMDFTKTESQCATTKGFIINPSLFGLVEEENISNDDKILATAVAMSKTMSSGNLILKVLLFNCFNSCKLFIDGRWFIQTELVLITNDRNLRLRVEVGRWRIAGVKMPTSTAHHNFNNISNIFSITGNLSILHTPIAILYL</sequence>
<protein>
    <recommendedName>
        <fullName evidence="1">Ribosomal RNA methyltransferase FtsJ domain-containing protein</fullName>
    </recommendedName>
</protein>
<dbReference type="InterPro" id="IPR029063">
    <property type="entry name" value="SAM-dependent_MTases_sf"/>
</dbReference>
<dbReference type="InterPro" id="IPR002877">
    <property type="entry name" value="RNA_MeTrfase_FtsJ_dom"/>
</dbReference>
<dbReference type="EnsemblMetazoa" id="GPPI040768-RA">
    <property type="protein sequence ID" value="GPPI040768-PA"/>
    <property type="gene ID" value="GPPI040768"/>
</dbReference>
<keyword evidence="3" id="KW-1185">Reference proteome</keyword>
<dbReference type="GO" id="GO:0032259">
    <property type="term" value="P:methylation"/>
    <property type="evidence" value="ECO:0007669"/>
    <property type="project" value="InterPro"/>
</dbReference>
<dbReference type="EMBL" id="JXJN01020592">
    <property type="status" value="NOT_ANNOTATED_CDS"/>
    <property type="molecule type" value="Genomic_DNA"/>
</dbReference>
<dbReference type="Proteomes" id="UP000092460">
    <property type="component" value="Unassembled WGS sequence"/>
</dbReference>